<dbReference type="RefSeq" id="WP_146650748.1">
    <property type="nucleotide sequence ID" value="NZ_CP012333.1"/>
</dbReference>
<gene>
    <name evidence="3" type="ORF">AKJ09_05990</name>
</gene>
<evidence type="ECO:0000313" key="3">
    <source>
        <dbReference type="EMBL" id="AKU99326.1"/>
    </source>
</evidence>
<keyword evidence="2" id="KW-1133">Transmembrane helix</keyword>
<proteinExistence type="predicted"/>
<feature type="compositionally biased region" description="Basic and acidic residues" evidence="1">
    <location>
        <begin position="1"/>
        <end position="14"/>
    </location>
</feature>
<dbReference type="AlphaFoldDB" id="A0A0K1Q125"/>
<reference evidence="3 4" key="1">
    <citation type="submission" date="2015-08" db="EMBL/GenBank/DDBJ databases">
        <authorList>
            <person name="Babu N.S."/>
            <person name="Beckwith C.J."/>
            <person name="Beseler K.G."/>
            <person name="Brison A."/>
            <person name="Carone J.V."/>
            <person name="Caskin T.P."/>
            <person name="Diamond M."/>
            <person name="Durham M.E."/>
            <person name="Foxe J.M."/>
            <person name="Go M."/>
            <person name="Henderson B.A."/>
            <person name="Jones I.B."/>
            <person name="McGettigan J.A."/>
            <person name="Micheletti S.J."/>
            <person name="Nasrallah M.E."/>
            <person name="Ortiz D."/>
            <person name="Piller C.R."/>
            <person name="Privatt S.R."/>
            <person name="Schneider S.L."/>
            <person name="Sharp S."/>
            <person name="Smith T.C."/>
            <person name="Stanton J.D."/>
            <person name="Ullery H.E."/>
            <person name="Wilson R.J."/>
            <person name="Serrano M.G."/>
            <person name="Buck G."/>
            <person name="Lee V."/>
            <person name="Wang Y."/>
            <person name="Carvalho R."/>
            <person name="Voegtly L."/>
            <person name="Shi R."/>
            <person name="Duckworth R."/>
            <person name="Johnson A."/>
            <person name="Loviza R."/>
            <person name="Walstead R."/>
            <person name="Shah Z."/>
            <person name="Kiflezghi M."/>
            <person name="Wade K."/>
            <person name="Ball S.L."/>
            <person name="Bradley K.W."/>
            <person name="Asai D.J."/>
            <person name="Bowman C.A."/>
            <person name="Russell D.A."/>
            <person name="Pope W.H."/>
            <person name="Jacobs-Sera D."/>
            <person name="Hendrix R.W."/>
            <person name="Hatfull G.F."/>
        </authorList>
    </citation>
    <scope>NUCLEOTIDE SEQUENCE [LARGE SCALE GENOMIC DNA]</scope>
    <source>
        <strain evidence="3 4">DSM 27648</strain>
    </source>
</reference>
<organism evidence="3 4">
    <name type="scientific">Labilithrix luteola</name>
    <dbReference type="NCBI Taxonomy" id="1391654"/>
    <lineage>
        <taxon>Bacteria</taxon>
        <taxon>Pseudomonadati</taxon>
        <taxon>Myxococcota</taxon>
        <taxon>Polyangia</taxon>
        <taxon>Polyangiales</taxon>
        <taxon>Labilitrichaceae</taxon>
        <taxon>Labilithrix</taxon>
    </lineage>
</organism>
<keyword evidence="2" id="KW-0812">Transmembrane</keyword>
<accession>A0A0K1Q125</accession>
<dbReference type="EMBL" id="CP012333">
    <property type="protein sequence ID" value="AKU99326.1"/>
    <property type="molecule type" value="Genomic_DNA"/>
</dbReference>
<evidence type="ECO:0000256" key="1">
    <source>
        <dbReference type="SAM" id="MobiDB-lite"/>
    </source>
</evidence>
<dbReference type="STRING" id="1391654.AKJ09_05990"/>
<evidence type="ECO:0000256" key="2">
    <source>
        <dbReference type="SAM" id="Phobius"/>
    </source>
</evidence>
<sequence>MKRAEDRAWPKEMVDVPPETPDPRSRDSYATQKISRAELEEALKRTKSGTRRAVRSDPSFEQAFEDKIEKTNESNLAPAVEVEPLVGPHDDTPQVTIVQIDGGQIDGGQIDGGQIESGQIESGQIESVELDALDRVTVASKQVPPPAMPVVTTPHPVEPVLRPMTPAYDFSDDAPRTSTERAITHRTQARRWQISPRTAFILGLALVLFVTLAAGAGFLAGRGMLRLPH</sequence>
<dbReference type="Proteomes" id="UP000064967">
    <property type="component" value="Chromosome"/>
</dbReference>
<name>A0A0K1Q125_9BACT</name>
<feature type="transmembrane region" description="Helical" evidence="2">
    <location>
        <begin position="199"/>
        <end position="220"/>
    </location>
</feature>
<keyword evidence="4" id="KW-1185">Reference proteome</keyword>
<protein>
    <submittedName>
        <fullName evidence="3">Uncharacterized protein</fullName>
    </submittedName>
</protein>
<feature type="region of interest" description="Disordered" evidence="1">
    <location>
        <begin position="1"/>
        <end position="32"/>
    </location>
</feature>
<keyword evidence="2" id="KW-0472">Membrane</keyword>
<dbReference type="KEGG" id="llu:AKJ09_05990"/>
<evidence type="ECO:0000313" key="4">
    <source>
        <dbReference type="Proteomes" id="UP000064967"/>
    </source>
</evidence>